<evidence type="ECO:0000256" key="1">
    <source>
        <dbReference type="SAM" id="Phobius"/>
    </source>
</evidence>
<keyword evidence="1" id="KW-1133">Transmembrane helix</keyword>
<comment type="caution">
    <text evidence="2">The sequence shown here is derived from an EMBL/GenBank/DDBJ whole genome shotgun (WGS) entry which is preliminary data.</text>
</comment>
<keyword evidence="1" id="KW-0812">Transmembrane</keyword>
<sequence length="166" mass="18510">MYILLGPLAVTLGTISYYIWLLYLTSRLPKYSHSPQHGHSPKQSQLVKLGQLSDASATFFQKHPRRFMSLAFAFVVLGICVMTAWAVLTFIQGGHWAIAFWYHAGSLEYVERTGCVLQISPMGAFCTASGLILGAILSIRFAKGIFFIVLSAGAYRAWLTWEWGKV</sequence>
<dbReference type="AlphaFoldDB" id="A0A428RM95"/>
<evidence type="ECO:0000313" key="2">
    <source>
        <dbReference type="EMBL" id="RSL78655.1"/>
    </source>
</evidence>
<dbReference type="EMBL" id="NKCK01000679">
    <property type="protein sequence ID" value="RSL78655.1"/>
    <property type="molecule type" value="Genomic_DNA"/>
</dbReference>
<protein>
    <submittedName>
        <fullName evidence="2">Uncharacterized protein</fullName>
    </submittedName>
</protein>
<gene>
    <name evidence="2" type="ORF">CEP52_017614</name>
</gene>
<keyword evidence="1" id="KW-0472">Membrane</keyword>
<evidence type="ECO:0000313" key="3">
    <source>
        <dbReference type="Proteomes" id="UP000287144"/>
    </source>
</evidence>
<feature type="transmembrane region" description="Helical" evidence="1">
    <location>
        <begin position="144"/>
        <end position="161"/>
    </location>
</feature>
<accession>A0A428RM95</accession>
<feature type="transmembrane region" description="Helical" evidence="1">
    <location>
        <begin position="118"/>
        <end position="137"/>
    </location>
</feature>
<proteinExistence type="predicted"/>
<name>A0A428RM95_9HYPO</name>
<reference evidence="2 3" key="1">
    <citation type="submission" date="2017-06" db="EMBL/GenBank/DDBJ databases">
        <title>Comparative genomic analysis of Ambrosia Fusariam Clade fungi.</title>
        <authorList>
            <person name="Stajich J.E."/>
            <person name="Carrillo J."/>
            <person name="Kijimoto T."/>
            <person name="Eskalen A."/>
            <person name="O'Donnell K."/>
            <person name="Kasson M."/>
        </authorList>
    </citation>
    <scope>NUCLEOTIDE SEQUENCE [LARGE SCALE GENOMIC DNA]</scope>
    <source>
        <strain evidence="2 3">NRRL62579</strain>
    </source>
</reference>
<feature type="transmembrane region" description="Helical" evidence="1">
    <location>
        <begin position="70"/>
        <end position="98"/>
    </location>
</feature>
<feature type="transmembrane region" description="Helical" evidence="1">
    <location>
        <begin position="6"/>
        <end position="24"/>
    </location>
</feature>
<dbReference type="Proteomes" id="UP000287144">
    <property type="component" value="Unassembled WGS sequence"/>
</dbReference>
<keyword evidence="3" id="KW-1185">Reference proteome</keyword>
<organism evidence="2 3">
    <name type="scientific">Fusarium oligoseptatum</name>
    <dbReference type="NCBI Taxonomy" id="2604345"/>
    <lineage>
        <taxon>Eukaryota</taxon>
        <taxon>Fungi</taxon>
        <taxon>Dikarya</taxon>
        <taxon>Ascomycota</taxon>
        <taxon>Pezizomycotina</taxon>
        <taxon>Sordariomycetes</taxon>
        <taxon>Hypocreomycetidae</taxon>
        <taxon>Hypocreales</taxon>
        <taxon>Nectriaceae</taxon>
        <taxon>Fusarium</taxon>
        <taxon>Fusarium solani species complex</taxon>
    </lineage>
</organism>